<dbReference type="InterPro" id="IPR047057">
    <property type="entry name" value="MerR_fam"/>
</dbReference>
<accession>A0A1M6JER9</accession>
<evidence type="ECO:0000256" key="1">
    <source>
        <dbReference type="ARBA" id="ARBA00022491"/>
    </source>
</evidence>
<feature type="coiled-coil region" evidence="5">
    <location>
        <begin position="76"/>
        <end position="167"/>
    </location>
</feature>
<keyword evidence="5" id="KW-0175">Coiled coil</keyword>
<organism evidence="7 8">
    <name type="scientific">Tepidibacter formicigenes DSM 15518</name>
    <dbReference type="NCBI Taxonomy" id="1123349"/>
    <lineage>
        <taxon>Bacteria</taxon>
        <taxon>Bacillati</taxon>
        <taxon>Bacillota</taxon>
        <taxon>Clostridia</taxon>
        <taxon>Peptostreptococcales</taxon>
        <taxon>Peptostreptococcaceae</taxon>
        <taxon>Tepidibacter</taxon>
    </lineage>
</organism>
<keyword evidence="1" id="KW-0678">Repressor</keyword>
<dbReference type="GO" id="GO:0003677">
    <property type="term" value="F:DNA binding"/>
    <property type="evidence" value="ECO:0007669"/>
    <property type="project" value="UniProtKB-KW"/>
</dbReference>
<dbReference type="GO" id="GO:0003700">
    <property type="term" value="F:DNA-binding transcription factor activity"/>
    <property type="evidence" value="ECO:0007669"/>
    <property type="project" value="InterPro"/>
</dbReference>
<keyword evidence="2" id="KW-0805">Transcription regulation</keyword>
<evidence type="ECO:0000259" key="6">
    <source>
        <dbReference type="Pfam" id="PF13411"/>
    </source>
</evidence>
<gene>
    <name evidence="7" type="ORF">SAMN02744037_00103</name>
</gene>
<evidence type="ECO:0000256" key="3">
    <source>
        <dbReference type="ARBA" id="ARBA00023125"/>
    </source>
</evidence>
<evidence type="ECO:0000256" key="2">
    <source>
        <dbReference type="ARBA" id="ARBA00023015"/>
    </source>
</evidence>
<keyword evidence="3 7" id="KW-0238">DNA-binding</keyword>
<dbReference type="EMBL" id="FRAE01000004">
    <property type="protein sequence ID" value="SHJ45213.1"/>
    <property type="molecule type" value="Genomic_DNA"/>
</dbReference>
<dbReference type="AlphaFoldDB" id="A0A1M6JER9"/>
<dbReference type="Pfam" id="PF13411">
    <property type="entry name" value="MerR_1"/>
    <property type="match status" value="1"/>
</dbReference>
<dbReference type="PANTHER" id="PTHR30204:SF69">
    <property type="entry name" value="MERR-FAMILY TRANSCRIPTIONAL REGULATOR"/>
    <property type="match status" value="1"/>
</dbReference>
<evidence type="ECO:0000256" key="5">
    <source>
        <dbReference type="SAM" id="Coils"/>
    </source>
</evidence>
<dbReference type="OrthoDB" id="9811174at2"/>
<dbReference type="Proteomes" id="UP000242497">
    <property type="component" value="Unassembled WGS sequence"/>
</dbReference>
<dbReference type="InterPro" id="IPR000551">
    <property type="entry name" value="MerR-type_HTH_dom"/>
</dbReference>
<keyword evidence="4" id="KW-0804">Transcription</keyword>
<dbReference type="RefSeq" id="WP_072886456.1">
    <property type="nucleotide sequence ID" value="NZ_FRAE01000004.1"/>
</dbReference>
<evidence type="ECO:0000256" key="4">
    <source>
        <dbReference type="ARBA" id="ARBA00023163"/>
    </source>
</evidence>
<keyword evidence="8" id="KW-1185">Reference proteome</keyword>
<dbReference type="PANTHER" id="PTHR30204">
    <property type="entry name" value="REDOX-CYCLING DRUG-SENSING TRANSCRIPTIONAL ACTIVATOR SOXR"/>
    <property type="match status" value="1"/>
</dbReference>
<protein>
    <submittedName>
        <fullName evidence="7">DNA-binding transcriptional regulator, MerR family</fullName>
    </submittedName>
</protein>
<name>A0A1M6JER9_9FIRM</name>
<evidence type="ECO:0000313" key="7">
    <source>
        <dbReference type="EMBL" id="SHJ45213.1"/>
    </source>
</evidence>
<sequence>MDIYNITQVSEILDIKETTLKRWEKDFDFLKIPRDLVGHRYYANEHIEILKNIKELKDEGANTNIINKVLSKTLKVQEEKDKNIDVEKNYRITEKNLNDIILKQVETLINEHTKELKEAANAMAETFKTIIIQREEQLRQDFEIALKQQLDYKIKKLEDKFEKQFENQFIKIKEQIQFQNQNIIDYIAVTKEKDKKKGFFSKLL</sequence>
<dbReference type="InterPro" id="IPR009061">
    <property type="entry name" value="DNA-bd_dom_put_sf"/>
</dbReference>
<dbReference type="STRING" id="1123349.SAMN02744037_00103"/>
<reference evidence="8" key="1">
    <citation type="submission" date="2016-11" db="EMBL/GenBank/DDBJ databases">
        <authorList>
            <person name="Varghese N."/>
            <person name="Submissions S."/>
        </authorList>
    </citation>
    <scope>NUCLEOTIDE SEQUENCE [LARGE SCALE GENOMIC DNA]</scope>
    <source>
        <strain evidence="8">DSM 15518</strain>
    </source>
</reference>
<feature type="domain" description="HTH merR-type" evidence="6">
    <location>
        <begin position="4"/>
        <end position="71"/>
    </location>
</feature>
<dbReference type="SUPFAM" id="SSF46955">
    <property type="entry name" value="Putative DNA-binding domain"/>
    <property type="match status" value="1"/>
</dbReference>
<proteinExistence type="predicted"/>
<evidence type="ECO:0000313" key="8">
    <source>
        <dbReference type="Proteomes" id="UP000242497"/>
    </source>
</evidence>
<dbReference type="Gene3D" id="1.10.1660.10">
    <property type="match status" value="1"/>
</dbReference>